<accession>A0A382ZNS5</accession>
<name>A0A382ZNS5_9ZZZZ</name>
<dbReference type="InterPro" id="IPR000644">
    <property type="entry name" value="CBS_dom"/>
</dbReference>
<protein>
    <recommendedName>
        <fullName evidence="1">CBS domain-containing protein</fullName>
    </recommendedName>
</protein>
<dbReference type="Gene3D" id="3.10.580.10">
    <property type="entry name" value="CBS-domain"/>
    <property type="match status" value="1"/>
</dbReference>
<dbReference type="Pfam" id="PF00571">
    <property type="entry name" value="CBS"/>
    <property type="match status" value="1"/>
</dbReference>
<feature type="domain" description="CBS" evidence="1">
    <location>
        <begin position="13"/>
        <end position="57"/>
    </location>
</feature>
<feature type="non-terminal residue" evidence="2">
    <location>
        <position position="57"/>
    </location>
</feature>
<evidence type="ECO:0000259" key="1">
    <source>
        <dbReference type="Pfam" id="PF00571"/>
    </source>
</evidence>
<dbReference type="EMBL" id="UINC01185420">
    <property type="protein sequence ID" value="SVD97111.1"/>
    <property type="molecule type" value="Genomic_DNA"/>
</dbReference>
<sequence length="57" mass="6383">MLIRDILKKKGSKTITTSKETKIVNVAHILAKEKIGAIVILEKEKVIGILSERDIVR</sequence>
<reference evidence="2" key="1">
    <citation type="submission" date="2018-05" db="EMBL/GenBank/DDBJ databases">
        <authorList>
            <person name="Lanie J.A."/>
            <person name="Ng W.-L."/>
            <person name="Kazmierczak K.M."/>
            <person name="Andrzejewski T.M."/>
            <person name="Davidsen T.M."/>
            <person name="Wayne K.J."/>
            <person name="Tettelin H."/>
            <person name="Glass J.I."/>
            <person name="Rusch D."/>
            <person name="Podicherti R."/>
            <person name="Tsui H.-C.T."/>
            <person name="Winkler M.E."/>
        </authorList>
    </citation>
    <scope>NUCLEOTIDE SEQUENCE</scope>
</reference>
<organism evidence="2">
    <name type="scientific">marine metagenome</name>
    <dbReference type="NCBI Taxonomy" id="408172"/>
    <lineage>
        <taxon>unclassified sequences</taxon>
        <taxon>metagenomes</taxon>
        <taxon>ecological metagenomes</taxon>
    </lineage>
</organism>
<dbReference type="AlphaFoldDB" id="A0A382ZNS5"/>
<evidence type="ECO:0000313" key="2">
    <source>
        <dbReference type="EMBL" id="SVD97111.1"/>
    </source>
</evidence>
<proteinExistence type="predicted"/>
<dbReference type="InterPro" id="IPR046342">
    <property type="entry name" value="CBS_dom_sf"/>
</dbReference>
<gene>
    <name evidence="2" type="ORF">METZ01_LOCUS449965</name>
</gene>
<dbReference type="SUPFAM" id="SSF54631">
    <property type="entry name" value="CBS-domain pair"/>
    <property type="match status" value="1"/>
</dbReference>